<protein>
    <recommendedName>
        <fullName evidence="4">Lipoprotein</fullName>
    </recommendedName>
</protein>
<name>A0ABW0RFU8_9BACL</name>
<dbReference type="Proteomes" id="UP001595978">
    <property type="component" value="Unassembled WGS sequence"/>
</dbReference>
<dbReference type="PROSITE" id="PS51257">
    <property type="entry name" value="PROKAR_LIPOPROTEIN"/>
    <property type="match status" value="1"/>
</dbReference>
<keyword evidence="3" id="KW-1185">Reference proteome</keyword>
<evidence type="ECO:0008006" key="4">
    <source>
        <dbReference type="Google" id="ProtNLM"/>
    </source>
</evidence>
<reference evidence="3" key="1">
    <citation type="journal article" date="2019" name="Int. J. Syst. Evol. Microbiol.">
        <title>The Global Catalogue of Microorganisms (GCM) 10K type strain sequencing project: providing services to taxonomists for standard genome sequencing and annotation.</title>
        <authorList>
            <consortium name="The Broad Institute Genomics Platform"/>
            <consortium name="The Broad Institute Genome Sequencing Center for Infectious Disease"/>
            <person name="Wu L."/>
            <person name="Ma J."/>
        </authorList>
    </citation>
    <scope>NUCLEOTIDE SEQUENCE [LARGE SCALE GENOMIC DNA]</scope>
    <source>
        <strain evidence="3">CCUG 56331</strain>
    </source>
</reference>
<accession>A0ABW0RFU8</accession>
<feature type="signal peptide" evidence="1">
    <location>
        <begin position="1"/>
        <end position="19"/>
    </location>
</feature>
<dbReference type="EMBL" id="JBHSNQ010000162">
    <property type="protein sequence ID" value="MFC5542465.1"/>
    <property type="molecule type" value="Genomic_DNA"/>
</dbReference>
<comment type="caution">
    <text evidence="2">The sequence shown here is derived from an EMBL/GenBank/DDBJ whole genome shotgun (WGS) entry which is preliminary data.</text>
</comment>
<keyword evidence="1" id="KW-0732">Signal</keyword>
<proteinExistence type="predicted"/>
<sequence>MKIRAFILAVVAMLLVACSDGEKTTKNMIQQKDFSDGDHLLKAVVGDKSFYYEYSAEKGKFLRVWVERYEYGKLAEKAGGVGIGMTEDAKGEMLFYFLEDSEWDNFYLRKVITDESGYAVSNSQIPKPDEKLGAGTWGPVINDKMEFTEDMVLGYMAFFEADDGNSVSFRTNVTDPKEFIEENGDVPLLYLIRASLSDEDEWDWNNETGKE</sequence>
<evidence type="ECO:0000313" key="3">
    <source>
        <dbReference type="Proteomes" id="UP001595978"/>
    </source>
</evidence>
<evidence type="ECO:0000313" key="2">
    <source>
        <dbReference type="EMBL" id="MFC5542465.1"/>
    </source>
</evidence>
<organism evidence="2 3">
    <name type="scientific">Ureibacillus suwonensis</name>
    <dbReference type="NCBI Taxonomy" id="313007"/>
    <lineage>
        <taxon>Bacteria</taxon>
        <taxon>Bacillati</taxon>
        <taxon>Bacillota</taxon>
        <taxon>Bacilli</taxon>
        <taxon>Bacillales</taxon>
        <taxon>Caryophanaceae</taxon>
        <taxon>Ureibacillus</taxon>
    </lineage>
</organism>
<gene>
    <name evidence="2" type="ORF">ACFPOH_12195</name>
</gene>
<feature type="chain" id="PRO_5045967585" description="Lipoprotein" evidence="1">
    <location>
        <begin position="20"/>
        <end position="211"/>
    </location>
</feature>
<evidence type="ECO:0000256" key="1">
    <source>
        <dbReference type="SAM" id="SignalP"/>
    </source>
</evidence>